<accession>A0A2H5EZ95</accession>
<gene>
    <name evidence="1" type="ORF">CX676_10940</name>
</gene>
<keyword evidence="2" id="KW-1185">Reference proteome</keyword>
<evidence type="ECO:0000313" key="1">
    <source>
        <dbReference type="EMBL" id="AUH64617.1"/>
    </source>
</evidence>
<name>A0A2H5EZ95_9RHOB</name>
<dbReference type="KEGG" id="pzh:CX676_10940"/>
<evidence type="ECO:0000313" key="2">
    <source>
        <dbReference type="Proteomes" id="UP000234530"/>
    </source>
</evidence>
<reference evidence="1 2" key="1">
    <citation type="journal article" date="2013" name="Antonie Van Leeuwenhoek">
        <title>Paracoccus zhejiangensis sp. nov., isolated from activated sludge in wastewater-treatment system.</title>
        <authorList>
            <person name="Wu Z.G."/>
            <person name="Zhang D.F."/>
            <person name="Liu Y.L."/>
            <person name="Wang F."/>
            <person name="Jiang X."/>
            <person name="Li C."/>
            <person name="Li S.P."/>
            <person name="Hong Q."/>
            <person name="Li W.J."/>
        </authorList>
    </citation>
    <scope>NUCLEOTIDE SEQUENCE [LARGE SCALE GENOMIC DNA]</scope>
    <source>
        <strain evidence="1 2">J6</strain>
    </source>
</reference>
<dbReference type="EMBL" id="CP025430">
    <property type="protein sequence ID" value="AUH64617.1"/>
    <property type="molecule type" value="Genomic_DNA"/>
</dbReference>
<protein>
    <submittedName>
        <fullName evidence="1">Uncharacterized protein</fullName>
    </submittedName>
</protein>
<sequence length="62" mass="7067">MVGIVIHLVKRFDPPFRFRQITQIGAVLEEIDGERLGILVPSAFRFGDQHPGFKFRANAARM</sequence>
<organism evidence="1 2">
    <name type="scientific">Paracoccus zhejiangensis</name>
    <dbReference type="NCBI Taxonomy" id="1077935"/>
    <lineage>
        <taxon>Bacteria</taxon>
        <taxon>Pseudomonadati</taxon>
        <taxon>Pseudomonadota</taxon>
        <taxon>Alphaproteobacteria</taxon>
        <taxon>Rhodobacterales</taxon>
        <taxon>Paracoccaceae</taxon>
        <taxon>Paracoccus</taxon>
    </lineage>
</organism>
<dbReference type="AlphaFoldDB" id="A0A2H5EZ95"/>
<proteinExistence type="predicted"/>
<dbReference type="Proteomes" id="UP000234530">
    <property type="component" value="Chromosome"/>
</dbReference>